<accession>A0A370C4M8</accession>
<dbReference type="EMBL" id="KZ851914">
    <property type="protein sequence ID" value="RDH20592.1"/>
    <property type="molecule type" value="Genomic_DNA"/>
</dbReference>
<name>A0A370C4M8_ASPNG</name>
<dbReference type="VEuPathDB" id="FungiDB:M747DRAFT_236966"/>
<sequence length="391" mass="44245">MMPLSKGMYYFVDNIVEVTADMMNAAFQSVDILEYYGLPDGENEYIPIDRRGHGAIAWCCRTCYAGIFMLRLYDRVGLIEHPSLKHSVLSSHELLQRFGQFRRMVTIHIGLRRTLHSKVCLTRAAETEDLLFCASETLRSTEVKSLTRDKTQCIFYFSASIPLGNILTNSLAQDHFDRLTKRCTVSSAYVAAIYATKIFESSLASLQSNRETHGQTSYKTTPTNFPIVQCDRLPDSITFRRYQDEGTMERNALEESRTQRPEPSKPNMGIRDCRDHQHVPKGSWLRPGKKTHSLKSSLSGSGSRAEKYYEVRLFESNKDCFIIHNNESTTAGLVVDVSGSTSWRQLDESRESGNVTLKLSVLTIEFSLRASVCIQCHVAGMNEQDSVRSGE</sequence>
<reference evidence="2 3" key="1">
    <citation type="submission" date="2018-07" db="EMBL/GenBank/DDBJ databases">
        <title>Section-level genome sequencing of Aspergillus section Nigri to investigate inter- and intra-species variation.</title>
        <authorList>
            <consortium name="DOE Joint Genome Institute"/>
            <person name="Vesth T.C."/>
            <person name="Nybo J.L."/>
            <person name="Theobald S."/>
            <person name="Frisvad J.C."/>
            <person name="Larsen T.O."/>
            <person name="Nielsen K.F."/>
            <person name="Hoof J.B."/>
            <person name="Brandl J."/>
            <person name="Salamov A."/>
            <person name="Riley R."/>
            <person name="Gladden J.M."/>
            <person name="Phatale P."/>
            <person name="Nielsen M.T."/>
            <person name="Lyhne E.K."/>
            <person name="Kogle M.E."/>
            <person name="Strasser K."/>
            <person name="McDonnell E."/>
            <person name="Barry K."/>
            <person name="Clum A."/>
            <person name="Chen C."/>
            <person name="Nolan M."/>
            <person name="Sandor L."/>
            <person name="Kuo A."/>
            <person name="Lipzen A."/>
            <person name="Hainaut M."/>
            <person name="Drula E."/>
            <person name="Tsang A."/>
            <person name="Magnuson J.K."/>
            <person name="Henrissat B."/>
            <person name="Wiebenga A."/>
            <person name="Simmons B.A."/>
            <person name="Makela M.R."/>
            <person name="De vries R.P."/>
            <person name="Grigoriev I.V."/>
            <person name="Mortensen U.H."/>
            <person name="Baker S.E."/>
            <person name="Andersen M.R."/>
        </authorList>
    </citation>
    <scope>NUCLEOTIDE SEQUENCE [LARGE SCALE GENOMIC DNA]</scope>
    <source>
        <strain evidence="2 3">ATCC 13496</strain>
    </source>
</reference>
<feature type="region of interest" description="Disordered" evidence="1">
    <location>
        <begin position="244"/>
        <end position="301"/>
    </location>
</feature>
<dbReference type="Proteomes" id="UP000253845">
    <property type="component" value="Unassembled WGS sequence"/>
</dbReference>
<proteinExistence type="predicted"/>
<protein>
    <submittedName>
        <fullName evidence="2">Uncharacterized protein</fullName>
    </submittedName>
</protein>
<evidence type="ECO:0000256" key="1">
    <source>
        <dbReference type="SAM" id="MobiDB-lite"/>
    </source>
</evidence>
<gene>
    <name evidence="2" type="ORF">M747DRAFT_236966</name>
</gene>
<dbReference type="AlphaFoldDB" id="A0A370C4M8"/>
<evidence type="ECO:0000313" key="3">
    <source>
        <dbReference type="Proteomes" id="UP000253845"/>
    </source>
</evidence>
<organism evidence="2 3">
    <name type="scientific">Aspergillus niger ATCC 13496</name>
    <dbReference type="NCBI Taxonomy" id="1353008"/>
    <lineage>
        <taxon>Eukaryota</taxon>
        <taxon>Fungi</taxon>
        <taxon>Dikarya</taxon>
        <taxon>Ascomycota</taxon>
        <taxon>Pezizomycotina</taxon>
        <taxon>Eurotiomycetes</taxon>
        <taxon>Eurotiomycetidae</taxon>
        <taxon>Eurotiales</taxon>
        <taxon>Aspergillaceae</taxon>
        <taxon>Aspergillus</taxon>
        <taxon>Aspergillus subgen. Circumdati</taxon>
    </lineage>
</organism>
<evidence type="ECO:0000313" key="2">
    <source>
        <dbReference type="EMBL" id="RDH20592.1"/>
    </source>
</evidence>
<feature type="compositionally biased region" description="Basic and acidic residues" evidence="1">
    <location>
        <begin position="244"/>
        <end position="263"/>
    </location>
</feature>